<accession>A0A2K3N390</accession>
<evidence type="ECO:0000256" key="2">
    <source>
        <dbReference type="ARBA" id="ARBA00022729"/>
    </source>
</evidence>
<evidence type="ECO:0000256" key="3">
    <source>
        <dbReference type="ARBA" id="ARBA00023157"/>
    </source>
</evidence>
<dbReference type="PANTHER" id="PTHR32444:SF89">
    <property type="entry name" value="S GLYCOPROTEIN"/>
    <property type="match status" value="1"/>
</dbReference>
<keyword evidence="8" id="KW-0418">Kinase</keyword>
<dbReference type="GO" id="GO:0048544">
    <property type="term" value="P:recognition of pollen"/>
    <property type="evidence" value="ECO:0007669"/>
    <property type="project" value="InterPro"/>
</dbReference>
<dbReference type="PROSITE" id="PS50927">
    <property type="entry name" value="BULB_LECTIN"/>
    <property type="match status" value="1"/>
</dbReference>
<comment type="function">
    <text evidence="1">Involved in sporophytic self-incompatibility system (the inability of flowering plants to achieve self-fertilization).</text>
</comment>
<dbReference type="CDD" id="cd00028">
    <property type="entry name" value="B_lectin"/>
    <property type="match status" value="1"/>
</dbReference>
<evidence type="ECO:0000256" key="4">
    <source>
        <dbReference type="ARBA" id="ARBA00023180"/>
    </source>
</evidence>
<reference evidence="8 9" key="2">
    <citation type="journal article" date="2017" name="Front. Plant Sci.">
        <title>Gene Classification and Mining of Molecular Markers Useful in Red Clover (Trifolium pratense) Breeding.</title>
        <authorList>
            <person name="Istvanek J."/>
            <person name="Dluhosova J."/>
            <person name="Dluhos P."/>
            <person name="Patkova L."/>
            <person name="Nedelnik J."/>
            <person name="Repkova J."/>
        </authorList>
    </citation>
    <scope>NUCLEOTIDE SEQUENCE [LARGE SCALE GENOMIC DNA]</scope>
    <source>
        <strain evidence="9">cv. Tatra</strain>
        <tissue evidence="8">Young leaves</tissue>
    </source>
</reference>
<dbReference type="AlphaFoldDB" id="A0A2K3N390"/>
<dbReference type="Pfam" id="PF08276">
    <property type="entry name" value="PAN_2"/>
    <property type="match status" value="1"/>
</dbReference>
<dbReference type="Pfam" id="PF01453">
    <property type="entry name" value="B_lectin"/>
    <property type="match status" value="1"/>
</dbReference>
<dbReference type="PROSITE" id="PS50948">
    <property type="entry name" value="PAN"/>
    <property type="match status" value="1"/>
</dbReference>
<dbReference type="InterPro" id="IPR003609">
    <property type="entry name" value="Pan_app"/>
</dbReference>
<keyword evidence="4" id="KW-0325">Glycoprotein</keyword>
<organism evidence="8 9">
    <name type="scientific">Trifolium pratense</name>
    <name type="common">Red clover</name>
    <dbReference type="NCBI Taxonomy" id="57577"/>
    <lineage>
        <taxon>Eukaryota</taxon>
        <taxon>Viridiplantae</taxon>
        <taxon>Streptophyta</taxon>
        <taxon>Embryophyta</taxon>
        <taxon>Tracheophyta</taxon>
        <taxon>Spermatophyta</taxon>
        <taxon>Magnoliopsida</taxon>
        <taxon>eudicotyledons</taxon>
        <taxon>Gunneridae</taxon>
        <taxon>Pentapetalae</taxon>
        <taxon>rosids</taxon>
        <taxon>fabids</taxon>
        <taxon>Fabales</taxon>
        <taxon>Fabaceae</taxon>
        <taxon>Papilionoideae</taxon>
        <taxon>50 kb inversion clade</taxon>
        <taxon>NPAAA clade</taxon>
        <taxon>Hologalegina</taxon>
        <taxon>IRL clade</taxon>
        <taxon>Trifolieae</taxon>
        <taxon>Trifolium</taxon>
    </lineage>
</organism>
<keyword evidence="3" id="KW-1015">Disulfide bond</keyword>
<evidence type="ECO:0000313" key="8">
    <source>
        <dbReference type="EMBL" id="PNX97520.1"/>
    </source>
</evidence>
<evidence type="ECO:0000256" key="1">
    <source>
        <dbReference type="ARBA" id="ARBA00003061"/>
    </source>
</evidence>
<dbReference type="SMART" id="SM00473">
    <property type="entry name" value="PAN_AP"/>
    <property type="match status" value="1"/>
</dbReference>
<dbReference type="Gene3D" id="2.90.10.10">
    <property type="entry name" value="Bulb-type lectin domain"/>
    <property type="match status" value="1"/>
</dbReference>
<dbReference type="SUPFAM" id="SSF51110">
    <property type="entry name" value="alpha-D-mannose-specific plant lectins"/>
    <property type="match status" value="1"/>
</dbReference>
<evidence type="ECO:0000259" key="6">
    <source>
        <dbReference type="PROSITE" id="PS50927"/>
    </source>
</evidence>
<dbReference type="GO" id="GO:0016301">
    <property type="term" value="F:kinase activity"/>
    <property type="evidence" value="ECO:0007669"/>
    <property type="project" value="UniProtKB-KW"/>
</dbReference>
<keyword evidence="2 5" id="KW-0732">Signal</keyword>
<dbReference type="SMART" id="SM00108">
    <property type="entry name" value="B_lectin"/>
    <property type="match status" value="1"/>
</dbReference>
<reference evidence="8 9" key="1">
    <citation type="journal article" date="2014" name="Am. J. Bot.">
        <title>Genome assembly and annotation for red clover (Trifolium pratense; Fabaceae).</title>
        <authorList>
            <person name="Istvanek J."/>
            <person name="Jaros M."/>
            <person name="Krenek A."/>
            <person name="Repkova J."/>
        </authorList>
    </citation>
    <scope>NUCLEOTIDE SEQUENCE [LARGE SCALE GENOMIC DNA]</scope>
    <source>
        <strain evidence="9">cv. Tatra</strain>
        <tissue evidence="8">Young leaves</tissue>
    </source>
</reference>
<feature type="signal peptide" evidence="5">
    <location>
        <begin position="1"/>
        <end position="22"/>
    </location>
</feature>
<evidence type="ECO:0000259" key="7">
    <source>
        <dbReference type="PROSITE" id="PS50948"/>
    </source>
</evidence>
<dbReference type="Proteomes" id="UP000236291">
    <property type="component" value="Unassembled WGS sequence"/>
</dbReference>
<feature type="domain" description="Apple" evidence="7">
    <location>
        <begin position="351"/>
        <end position="433"/>
    </location>
</feature>
<proteinExistence type="predicted"/>
<dbReference type="InterPro" id="IPR001480">
    <property type="entry name" value="Bulb-type_lectin_dom"/>
</dbReference>
<evidence type="ECO:0000313" key="9">
    <source>
        <dbReference type="Proteomes" id="UP000236291"/>
    </source>
</evidence>
<feature type="chain" id="PRO_5014428956" evidence="5">
    <location>
        <begin position="23"/>
        <end position="478"/>
    </location>
</feature>
<dbReference type="CDD" id="cd01098">
    <property type="entry name" value="PAN_AP_plant"/>
    <property type="match status" value="1"/>
</dbReference>
<protein>
    <submittedName>
        <fullName evidence="8">Receptor-like serine/threonine-protein kinase SD1-8-like protein</fullName>
    </submittedName>
</protein>
<gene>
    <name evidence="8" type="ORF">L195_g020749</name>
</gene>
<dbReference type="Pfam" id="PF00954">
    <property type="entry name" value="S_locus_glycop"/>
    <property type="match status" value="1"/>
</dbReference>
<name>A0A2K3N390_TRIPR</name>
<dbReference type="STRING" id="57577.A0A2K3N390"/>
<dbReference type="InterPro" id="IPR035446">
    <property type="entry name" value="SLSG/EP1"/>
</dbReference>
<dbReference type="PIRSF" id="PIRSF002686">
    <property type="entry name" value="SLG"/>
    <property type="match status" value="1"/>
</dbReference>
<dbReference type="ExpressionAtlas" id="A0A2K3N390">
    <property type="expression patterns" value="baseline"/>
</dbReference>
<dbReference type="InterPro" id="IPR036426">
    <property type="entry name" value="Bulb-type_lectin_dom_sf"/>
</dbReference>
<dbReference type="InterPro" id="IPR000858">
    <property type="entry name" value="S_locus_glycoprot_dom"/>
</dbReference>
<evidence type="ECO:0000256" key="5">
    <source>
        <dbReference type="SAM" id="SignalP"/>
    </source>
</evidence>
<dbReference type="PANTHER" id="PTHR32444">
    <property type="entry name" value="BULB-TYPE LECTIN DOMAIN-CONTAINING PROTEIN"/>
    <property type="match status" value="1"/>
</dbReference>
<dbReference type="EMBL" id="ASHM01015641">
    <property type="protein sequence ID" value="PNX97520.1"/>
    <property type="molecule type" value="Genomic_DNA"/>
</dbReference>
<keyword evidence="8" id="KW-0808">Transferase</keyword>
<sequence>MQGLFFFLFMNSLSFLTTISTSTDTLTSSQILRTSQTLESSNETFVLGFIPGINLNNFYLAIWYKNSQDTVVWVANRDNPLQNNSTNDGFLKIGDNGNIVLLNSSSNNNLVWSSNQTTVTKNQLVLQLLDNGNLVLRETNVNDPTKYLWQSFDFPTDTLLPSMNLGWNFEKNTEKHLTSWKITGQNPSTGDYSYKIDFHGLPETFLVGSDRSLMYRGGPWNGETFSGLPEAKMQEDTDSIVFNFSWNEHGVYYSFSTINGSIYSRLVLNSYGQLQHFTWNQSTKTWSTKYLYVFLSDDCDQYRKCGPYSICGAHASPVCKCMKGFVPKNERTWNVNDFESDGCVRKTNLDCKSDEFYQMVNVKLPETTKTPVFVNTTMGIKECGDLCRRNCSCTGYANIFVTNGGSGCVMWFGELVDIINYTKGGQDLYIRQAYSKLGTPSSPEFGASSGIKWFQSPPNAVAGDRIVVLPAKLSVNHH</sequence>
<keyword evidence="8" id="KW-0675">Receptor</keyword>
<feature type="domain" description="Bulb-type lectin" evidence="6">
    <location>
        <begin position="23"/>
        <end position="149"/>
    </location>
</feature>
<comment type="caution">
    <text evidence="8">The sequence shown here is derived from an EMBL/GenBank/DDBJ whole genome shotgun (WGS) entry which is preliminary data.</text>
</comment>